<keyword evidence="3" id="KW-1185">Reference proteome</keyword>
<dbReference type="InterPro" id="IPR020843">
    <property type="entry name" value="ER"/>
</dbReference>
<dbReference type="InterPro" id="IPR011032">
    <property type="entry name" value="GroES-like_sf"/>
</dbReference>
<sequence length="324" mass="34914">MEKKSPREFEYRVKSLPVTHLPSSEVLVKVHYSSLNYKDILSCQGNPAVTRRFPHTPGLDASGVVEQSNSALFKKGDRVAVFCTPLGMNYQGGLAEYICVPAEWLIRLPENMCLEEVMVYGTAGYTAALAVEAIEKHGIDKSASKVLVTGASGGLGSIAVLLLKHLGYDVEVSVTRENGKVFLENLGVTAIVDLNASDVKTTQNLLPSRWQAVIDVAGGDVLACILKQVSENGIVVSTGLVAGTHFETNVLPFILRGISLIGINAEGTSVESRKSLLIKLASIWRSSALCDVYTKVKLAGVSCAIENFKEQNIYGRVVVDMEAK</sequence>
<dbReference type="InterPro" id="IPR013149">
    <property type="entry name" value="ADH-like_C"/>
</dbReference>
<dbReference type="EMBL" id="CP137578">
    <property type="protein sequence ID" value="WOX27635.1"/>
    <property type="molecule type" value="Genomic_DNA"/>
</dbReference>
<dbReference type="Pfam" id="PF00107">
    <property type="entry name" value="ADH_zinc_N"/>
    <property type="match status" value="1"/>
</dbReference>
<evidence type="ECO:0000313" key="3">
    <source>
        <dbReference type="Proteomes" id="UP001304419"/>
    </source>
</evidence>
<dbReference type="InterPro" id="IPR051397">
    <property type="entry name" value="Zn-ADH-like_protein"/>
</dbReference>
<name>A0ABZ0M7Y2_9GAMM</name>
<dbReference type="Proteomes" id="UP001304419">
    <property type="component" value="Chromosome 1"/>
</dbReference>
<dbReference type="SMART" id="SM00829">
    <property type="entry name" value="PKS_ER"/>
    <property type="match status" value="1"/>
</dbReference>
<proteinExistence type="predicted"/>
<dbReference type="Gene3D" id="3.40.50.720">
    <property type="entry name" value="NAD(P)-binding Rossmann-like Domain"/>
    <property type="match status" value="1"/>
</dbReference>
<accession>A0ABZ0M7Y2</accession>
<dbReference type="PANTHER" id="PTHR43677:SF1">
    <property type="entry name" value="ACRYLYL-COA REDUCTASE ACUI-RELATED"/>
    <property type="match status" value="1"/>
</dbReference>
<dbReference type="RefSeq" id="WP_175401234.1">
    <property type="nucleotide sequence ID" value="NZ_CP024625.1"/>
</dbReference>
<reference evidence="2 3" key="1">
    <citation type="submission" date="2023-10" db="EMBL/GenBank/DDBJ databases">
        <title>To unveil natural product biosynthetic capacity in Pseudoalteromonas.</title>
        <authorList>
            <person name="Wang J."/>
        </authorList>
    </citation>
    <scope>NUCLEOTIDE SEQUENCE [LARGE SCALE GENOMIC DNA]</scope>
    <source>
        <strain evidence="2 3">DSM 15914</strain>
    </source>
</reference>
<dbReference type="SUPFAM" id="SSF50129">
    <property type="entry name" value="GroES-like"/>
    <property type="match status" value="1"/>
</dbReference>
<dbReference type="CDD" id="cd05280">
    <property type="entry name" value="MDR_yhdh_yhfp"/>
    <property type="match status" value="1"/>
</dbReference>
<dbReference type="Pfam" id="PF08240">
    <property type="entry name" value="ADH_N"/>
    <property type="match status" value="1"/>
</dbReference>
<feature type="domain" description="Enoyl reductase (ER)" evidence="1">
    <location>
        <begin position="4"/>
        <end position="319"/>
    </location>
</feature>
<dbReference type="SUPFAM" id="SSF51735">
    <property type="entry name" value="NAD(P)-binding Rossmann-fold domains"/>
    <property type="match status" value="1"/>
</dbReference>
<dbReference type="NCBIfam" id="TIGR02823">
    <property type="entry name" value="oxido_YhdH"/>
    <property type="match status" value="1"/>
</dbReference>
<gene>
    <name evidence="2" type="ORF">R5H13_13340</name>
</gene>
<evidence type="ECO:0000313" key="2">
    <source>
        <dbReference type="EMBL" id="WOX27635.1"/>
    </source>
</evidence>
<evidence type="ECO:0000259" key="1">
    <source>
        <dbReference type="SMART" id="SM00829"/>
    </source>
</evidence>
<dbReference type="Gene3D" id="3.90.180.10">
    <property type="entry name" value="Medium-chain alcohol dehydrogenases, catalytic domain"/>
    <property type="match status" value="1"/>
</dbReference>
<dbReference type="GeneID" id="98336566"/>
<protein>
    <submittedName>
        <fullName evidence="2">YhdH/YhfP family quinone oxidoreductase</fullName>
    </submittedName>
</protein>
<dbReference type="InterPro" id="IPR013154">
    <property type="entry name" value="ADH-like_N"/>
</dbReference>
<dbReference type="InterPro" id="IPR014188">
    <property type="entry name" value="Acrylyl-CoA_reductase_AcuI"/>
</dbReference>
<organism evidence="2 3">
    <name type="scientific">Pseudoalteromonas maricaloris</name>
    <dbReference type="NCBI Taxonomy" id="184924"/>
    <lineage>
        <taxon>Bacteria</taxon>
        <taxon>Pseudomonadati</taxon>
        <taxon>Pseudomonadota</taxon>
        <taxon>Gammaproteobacteria</taxon>
        <taxon>Alteromonadales</taxon>
        <taxon>Pseudoalteromonadaceae</taxon>
        <taxon>Pseudoalteromonas</taxon>
    </lineage>
</organism>
<dbReference type="PANTHER" id="PTHR43677">
    <property type="entry name" value="SHORT-CHAIN DEHYDROGENASE/REDUCTASE"/>
    <property type="match status" value="1"/>
</dbReference>
<dbReference type="InterPro" id="IPR036291">
    <property type="entry name" value="NAD(P)-bd_dom_sf"/>
</dbReference>